<evidence type="ECO:0000313" key="2">
    <source>
        <dbReference type="Proteomes" id="UP000290289"/>
    </source>
</evidence>
<accession>A0A498IK52</accession>
<comment type="caution">
    <text evidence="1">The sequence shown here is derived from an EMBL/GenBank/DDBJ whole genome shotgun (WGS) entry which is preliminary data.</text>
</comment>
<dbReference type="PROSITE" id="PS51257">
    <property type="entry name" value="PROKAR_LIPOPROTEIN"/>
    <property type="match status" value="1"/>
</dbReference>
<dbReference type="EMBL" id="RDQH01000337">
    <property type="protein sequence ID" value="RXH83736.1"/>
    <property type="molecule type" value="Genomic_DNA"/>
</dbReference>
<name>A0A498IK52_MALDO</name>
<gene>
    <name evidence="1" type="ORF">DVH24_005989</name>
</gene>
<keyword evidence="2" id="KW-1185">Reference proteome</keyword>
<dbReference type="AlphaFoldDB" id="A0A498IK52"/>
<proteinExistence type="predicted"/>
<organism evidence="1 2">
    <name type="scientific">Malus domestica</name>
    <name type="common">Apple</name>
    <name type="synonym">Pyrus malus</name>
    <dbReference type="NCBI Taxonomy" id="3750"/>
    <lineage>
        <taxon>Eukaryota</taxon>
        <taxon>Viridiplantae</taxon>
        <taxon>Streptophyta</taxon>
        <taxon>Embryophyta</taxon>
        <taxon>Tracheophyta</taxon>
        <taxon>Spermatophyta</taxon>
        <taxon>Magnoliopsida</taxon>
        <taxon>eudicotyledons</taxon>
        <taxon>Gunneridae</taxon>
        <taxon>Pentapetalae</taxon>
        <taxon>rosids</taxon>
        <taxon>fabids</taxon>
        <taxon>Rosales</taxon>
        <taxon>Rosaceae</taxon>
        <taxon>Amygdaloideae</taxon>
        <taxon>Maleae</taxon>
        <taxon>Malus</taxon>
    </lineage>
</organism>
<reference evidence="1 2" key="1">
    <citation type="submission" date="2018-10" db="EMBL/GenBank/DDBJ databases">
        <title>A high-quality apple genome assembly.</title>
        <authorList>
            <person name="Hu J."/>
        </authorList>
    </citation>
    <scope>NUCLEOTIDE SEQUENCE [LARGE SCALE GENOMIC DNA]</scope>
    <source>
        <strain evidence="2">cv. HFTH1</strain>
        <tissue evidence="1">Young leaf</tissue>
    </source>
</reference>
<evidence type="ECO:0000313" key="1">
    <source>
        <dbReference type="EMBL" id="RXH83736.1"/>
    </source>
</evidence>
<dbReference type="Proteomes" id="UP000290289">
    <property type="component" value="Chromosome 11"/>
</dbReference>
<sequence>MLKLAQSDDPVHRGAAIAQQHSIVVSSCGVVIKQNCPMQWEKWAEIPDRTKDLVRDKLSYLILLHLRLSSHFTLLIPSSHFTKKITCNIYNTFPYIYTYIL</sequence>
<protein>
    <submittedName>
        <fullName evidence="1">Uncharacterized protein</fullName>
    </submittedName>
</protein>